<gene>
    <name evidence="1" type="ORF">CERZMDRAFT_90047</name>
</gene>
<keyword evidence="2" id="KW-1185">Reference proteome</keyword>
<organism evidence="1 2">
    <name type="scientific">Cercospora zeae-maydis SCOH1-5</name>
    <dbReference type="NCBI Taxonomy" id="717836"/>
    <lineage>
        <taxon>Eukaryota</taxon>
        <taxon>Fungi</taxon>
        <taxon>Dikarya</taxon>
        <taxon>Ascomycota</taxon>
        <taxon>Pezizomycotina</taxon>
        <taxon>Dothideomycetes</taxon>
        <taxon>Dothideomycetidae</taxon>
        <taxon>Mycosphaerellales</taxon>
        <taxon>Mycosphaerellaceae</taxon>
        <taxon>Cercospora</taxon>
    </lineage>
</organism>
<dbReference type="AlphaFoldDB" id="A0A6A6FRJ9"/>
<evidence type="ECO:0000313" key="2">
    <source>
        <dbReference type="Proteomes" id="UP000799539"/>
    </source>
</evidence>
<evidence type="ECO:0000313" key="1">
    <source>
        <dbReference type="EMBL" id="KAF2216019.1"/>
    </source>
</evidence>
<proteinExistence type="predicted"/>
<sequence>MPFNTRRSVISQRLLHNRSNIVYPQWNHFSNLSAETYYSPLSLPHIPSLSKSPNHNRRFRKTCNKNCRRLRLQSANHIIRSSSCPGLDAQASDVVAFEETDPCACGDSEFFADGD</sequence>
<dbReference type="EMBL" id="ML992665">
    <property type="protein sequence ID" value="KAF2216019.1"/>
    <property type="molecule type" value="Genomic_DNA"/>
</dbReference>
<name>A0A6A6FRJ9_9PEZI</name>
<accession>A0A6A6FRJ9</accession>
<dbReference type="Proteomes" id="UP000799539">
    <property type="component" value="Unassembled WGS sequence"/>
</dbReference>
<protein>
    <submittedName>
        <fullName evidence="1">Uncharacterized protein</fullName>
    </submittedName>
</protein>
<reference evidence="1" key="1">
    <citation type="journal article" date="2020" name="Stud. Mycol.">
        <title>101 Dothideomycetes genomes: a test case for predicting lifestyles and emergence of pathogens.</title>
        <authorList>
            <person name="Haridas S."/>
            <person name="Albert R."/>
            <person name="Binder M."/>
            <person name="Bloem J."/>
            <person name="Labutti K."/>
            <person name="Salamov A."/>
            <person name="Andreopoulos B."/>
            <person name="Baker S."/>
            <person name="Barry K."/>
            <person name="Bills G."/>
            <person name="Bluhm B."/>
            <person name="Cannon C."/>
            <person name="Castanera R."/>
            <person name="Culley D."/>
            <person name="Daum C."/>
            <person name="Ezra D."/>
            <person name="Gonzalez J."/>
            <person name="Henrissat B."/>
            <person name="Kuo A."/>
            <person name="Liang C."/>
            <person name="Lipzen A."/>
            <person name="Lutzoni F."/>
            <person name="Magnuson J."/>
            <person name="Mondo S."/>
            <person name="Nolan M."/>
            <person name="Ohm R."/>
            <person name="Pangilinan J."/>
            <person name="Park H.-J."/>
            <person name="Ramirez L."/>
            <person name="Alfaro M."/>
            <person name="Sun H."/>
            <person name="Tritt A."/>
            <person name="Yoshinaga Y."/>
            <person name="Zwiers L.-H."/>
            <person name="Turgeon B."/>
            <person name="Goodwin S."/>
            <person name="Spatafora J."/>
            <person name="Crous P."/>
            <person name="Grigoriev I."/>
        </authorList>
    </citation>
    <scope>NUCLEOTIDE SEQUENCE</scope>
    <source>
        <strain evidence="1">SCOH1-5</strain>
    </source>
</reference>